<feature type="region of interest" description="Disordered" evidence="3">
    <location>
        <begin position="42"/>
        <end position="81"/>
    </location>
</feature>
<name>A0A9P8SFA2_9HYPO</name>
<evidence type="ECO:0000256" key="3">
    <source>
        <dbReference type="SAM" id="MobiDB-lite"/>
    </source>
</evidence>
<keyword evidence="1 2" id="KW-0175">Coiled coil</keyword>
<gene>
    <name evidence="4" type="ORF">HRG_09686</name>
</gene>
<dbReference type="GeneID" id="68358815"/>
<protein>
    <submittedName>
        <fullName evidence="4">Vacuolar sorting and autophagy-related subunit</fullName>
    </submittedName>
</protein>
<feature type="compositionally biased region" description="Basic and acidic residues" evidence="3">
    <location>
        <begin position="68"/>
        <end position="81"/>
    </location>
</feature>
<dbReference type="OrthoDB" id="72772at2759"/>
<evidence type="ECO:0000313" key="4">
    <source>
        <dbReference type="EMBL" id="KAH0959225.1"/>
    </source>
</evidence>
<dbReference type="Proteomes" id="UP000824596">
    <property type="component" value="Unassembled WGS sequence"/>
</dbReference>
<proteinExistence type="predicted"/>
<dbReference type="RefSeq" id="XP_044716738.1">
    <property type="nucleotide sequence ID" value="XM_044868157.1"/>
</dbReference>
<dbReference type="GO" id="GO:0000323">
    <property type="term" value="C:lytic vacuole"/>
    <property type="evidence" value="ECO:0007669"/>
    <property type="project" value="TreeGrafter"/>
</dbReference>
<organism evidence="4 5">
    <name type="scientific">Hirsutella rhossiliensis</name>
    <dbReference type="NCBI Taxonomy" id="111463"/>
    <lineage>
        <taxon>Eukaryota</taxon>
        <taxon>Fungi</taxon>
        <taxon>Dikarya</taxon>
        <taxon>Ascomycota</taxon>
        <taxon>Pezizomycotina</taxon>
        <taxon>Sordariomycetes</taxon>
        <taxon>Hypocreomycetidae</taxon>
        <taxon>Hypocreales</taxon>
        <taxon>Ophiocordycipitaceae</taxon>
        <taxon>Hirsutella</taxon>
    </lineage>
</organism>
<dbReference type="GO" id="GO:0005768">
    <property type="term" value="C:endosome"/>
    <property type="evidence" value="ECO:0007669"/>
    <property type="project" value="TreeGrafter"/>
</dbReference>
<evidence type="ECO:0000313" key="5">
    <source>
        <dbReference type="Proteomes" id="UP000824596"/>
    </source>
</evidence>
<dbReference type="EMBL" id="JAIZPD010000013">
    <property type="protein sequence ID" value="KAH0959225.1"/>
    <property type="molecule type" value="Genomic_DNA"/>
</dbReference>
<dbReference type="InterPro" id="IPR040939">
    <property type="entry name" value="Vps38"/>
</dbReference>
<feature type="compositionally biased region" description="Polar residues" evidence="3">
    <location>
        <begin position="57"/>
        <end position="67"/>
    </location>
</feature>
<evidence type="ECO:0000256" key="1">
    <source>
        <dbReference type="ARBA" id="ARBA00023054"/>
    </source>
</evidence>
<dbReference type="GO" id="GO:0035493">
    <property type="term" value="P:SNARE complex assembly"/>
    <property type="evidence" value="ECO:0007669"/>
    <property type="project" value="TreeGrafter"/>
</dbReference>
<dbReference type="PANTHER" id="PTHR15157:SF5">
    <property type="entry name" value="UV RADIATION RESISTANCE-ASSOCIATED GENE PROTEIN"/>
    <property type="match status" value="1"/>
</dbReference>
<dbReference type="GO" id="GO:0034272">
    <property type="term" value="C:phosphatidylinositol 3-kinase complex, class III, type II"/>
    <property type="evidence" value="ECO:0007669"/>
    <property type="project" value="InterPro"/>
</dbReference>
<reference evidence="4" key="1">
    <citation type="submission" date="2021-09" db="EMBL/GenBank/DDBJ databases">
        <title>A high-quality genome of the endoparasitic fungus Hirsutella rhossiliensis with a comparison of Hirsutella genomes reveals transposable elements contributing to genome size variation.</title>
        <authorList>
            <person name="Lin R."/>
            <person name="Jiao Y."/>
            <person name="Sun X."/>
            <person name="Ling J."/>
            <person name="Xie B."/>
            <person name="Cheng X."/>
        </authorList>
    </citation>
    <scope>NUCLEOTIDE SEQUENCE</scope>
    <source>
        <strain evidence="4">HR02</strain>
    </source>
</reference>
<dbReference type="Pfam" id="PF17649">
    <property type="entry name" value="VPS38"/>
    <property type="match status" value="1"/>
</dbReference>
<dbReference type="PANTHER" id="PTHR15157">
    <property type="entry name" value="UV RADIATION RESISTANCE-ASSOCIATED GENE PROTEIN"/>
    <property type="match status" value="1"/>
</dbReference>
<feature type="coiled-coil region" evidence="2">
    <location>
        <begin position="241"/>
        <end position="357"/>
    </location>
</feature>
<dbReference type="AlphaFoldDB" id="A0A9P8SFA2"/>
<sequence>MSALSEPRRPRLLPQNRKLRHLKGLSLRNLCFAPANRCTADDAALPPSPSALGTLRRSGSLQPSRSTDSLRLESLRSDKRWRPPQTRKISLNLAHASPASRQKKLEALVNGSLGHVFLSLHVGRDPEPVYVSEMRQRSANFNFQFFDLATQGPRVSRSCSVTVRVWSRRPNQSAWVFVLDEFVDLRQLNFIGTLLDRRFPPNALIFHLEDGLYSLDFPTRAADPKQAPPAATSSYNSLMKLANLESSIQDALETQENLMAQINSILEHSPPSATEAAQEEVARAEKYLARQRRANRLAEEQRNELRASLSSRRAAILAGREAQAKVEADIASNREKLEASAQLLEQTEQQIHGQRRRICSELSEIFPITPVPDAPPLSFRICNLPLPNSTYDAATAKTMDEDALSAALGLVTLLTRHLQLYLSSPLPYPLHAFGSRSLARDDISHLPDRPTPRREFPLYLPRGGSTTGQWRFEYGWFLLNKDIEALCSSQGLRVVDIRHSLPNLKYLLYVCSAGTHDVPERKKGGVRGLWAGKLRGRMPVTPPVDAESSSSAAGTPPPAGSVDGGGGGGAWNGLSKQSGWGDVGDADLPFGSGEAKFTLRTKGLRENVAG</sequence>
<keyword evidence="5" id="KW-1185">Reference proteome</keyword>
<evidence type="ECO:0000256" key="2">
    <source>
        <dbReference type="SAM" id="Coils"/>
    </source>
</evidence>
<feature type="region of interest" description="Disordered" evidence="3">
    <location>
        <begin position="537"/>
        <end position="587"/>
    </location>
</feature>
<feature type="compositionally biased region" description="Gly residues" evidence="3">
    <location>
        <begin position="562"/>
        <end position="571"/>
    </location>
</feature>
<dbReference type="GO" id="GO:0000149">
    <property type="term" value="F:SNARE binding"/>
    <property type="evidence" value="ECO:0007669"/>
    <property type="project" value="TreeGrafter"/>
</dbReference>
<comment type="caution">
    <text evidence="4">The sequence shown here is derived from an EMBL/GenBank/DDBJ whole genome shotgun (WGS) entry which is preliminary data.</text>
</comment>
<accession>A0A9P8SFA2</accession>
<dbReference type="Gene3D" id="1.10.287.1490">
    <property type="match status" value="1"/>
</dbReference>